<organism evidence="1 2">
    <name type="scientific">Rhinolophus ferrumequinum</name>
    <name type="common">Greater horseshoe bat</name>
    <dbReference type="NCBI Taxonomy" id="59479"/>
    <lineage>
        <taxon>Eukaryota</taxon>
        <taxon>Metazoa</taxon>
        <taxon>Chordata</taxon>
        <taxon>Craniata</taxon>
        <taxon>Vertebrata</taxon>
        <taxon>Euteleostomi</taxon>
        <taxon>Mammalia</taxon>
        <taxon>Eutheria</taxon>
        <taxon>Laurasiatheria</taxon>
        <taxon>Chiroptera</taxon>
        <taxon>Yinpterochiroptera</taxon>
        <taxon>Rhinolophoidea</taxon>
        <taxon>Rhinolophidae</taxon>
        <taxon>Rhinolophinae</taxon>
        <taxon>Rhinolophus</taxon>
    </lineage>
</organism>
<gene>
    <name evidence="1" type="ORF">mRhiFer1_017681</name>
</gene>
<dbReference type="Proteomes" id="UP000585614">
    <property type="component" value="Unassembled WGS sequence"/>
</dbReference>
<accession>A0A7J7SLH7</accession>
<name>A0A7J7SLH7_RHIFE</name>
<dbReference type="EMBL" id="JACAGC010000022">
    <property type="protein sequence ID" value="KAF6289279.1"/>
    <property type="molecule type" value="Genomic_DNA"/>
</dbReference>
<reference evidence="1 2" key="1">
    <citation type="journal article" date="2020" name="Nature">
        <title>Six reference-quality genomes reveal evolution of bat adaptations.</title>
        <authorList>
            <person name="Jebb D."/>
            <person name="Huang Z."/>
            <person name="Pippel M."/>
            <person name="Hughes G.M."/>
            <person name="Lavrichenko K."/>
            <person name="Devanna P."/>
            <person name="Winkler S."/>
            <person name="Jermiin L.S."/>
            <person name="Skirmuntt E.C."/>
            <person name="Katzourakis A."/>
            <person name="Burkitt-Gray L."/>
            <person name="Ray D.A."/>
            <person name="Sullivan K.A.M."/>
            <person name="Roscito J.G."/>
            <person name="Kirilenko B.M."/>
            <person name="Davalos L.M."/>
            <person name="Corthals A.P."/>
            <person name="Power M.L."/>
            <person name="Jones G."/>
            <person name="Ransome R.D."/>
            <person name="Dechmann D.K.N."/>
            <person name="Locatelli A.G."/>
            <person name="Puechmaille S.J."/>
            <person name="Fedrigo O."/>
            <person name="Jarvis E.D."/>
            <person name="Hiller M."/>
            <person name="Vernes S.C."/>
            <person name="Myers E.W."/>
            <person name="Teeling E.C."/>
        </authorList>
    </citation>
    <scope>NUCLEOTIDE SEQUENCE [LARGE SCALE GENOMIC DNA]</scope>
    <source>
        <strain evidence="1">MRhiFer1</strain>
        <tissue evidence="1">Lung</tissue>
    </source>
</reference>
<evidence type="ECO:0000313" key="2">
    <source>
        <dbReference type="Proteomes" id="UP000585614"/>
    </source>
</evidence>
<dbReference type="AlphaFoldDB" id="A0A7J7SLH7"/>
<sequence>MASPKLRCCRFATTSRTHPRPSVVTIDDPFITETNDTKKCKLYQKRKRLVSGDVLLELQMSAPDPICFLSATQSITHLKHAPLNGFPCQESVARSTSLWGGNGPTCYTSSEKPSQIP</sequence>
<comment type="caution">
    <text evidence="1">The sequence shown here is derived from an EMBL/GenBank/DDBJ whole genome shotgun (WGS) entry which is preliminary data.</text>
</comment>
<evidence type="ECO:0000313" key="1">
    <source>
        <dbReference type="EMBL" id="KAF6289279.1"/>
    </source>
</evidence>
<proteinExistence type="predicted"/>
<protein>
    <submittedName>
        <fullName evidence="1">Translin associated factor X interacting protein 1</fullName>
    </submittedName>
</protein>